<dbReference type="InterPro" id="IPR036388">
    <property type="entry name" value="WH-like_DNA-bd_sf"/>
</dbReference>
<dbReference type="PANTHER" id="PTHR21712">
    <property type="entry name" value="PRE-RRNA-PROCESSING PROTEIN FHL1"/>
    <property type="match status" value="1"/>
</dbReference>
<reference evidence="6 7" key="1">
    <citation type="journal article" date="2014" name="BMC Genomics">
        <title>Adaptive genomic structural variation in the grape powdery mildew pathogen, Erysiphe necator.</title>
        <authorList>
            <person name="Jones L."/>
            <person name="Riaz S."/>
            <person name="Morales-Cruz A."/>
            <person name="Amrine K.C."/>
            <person name="McGuire B."/>
            <person name="Gubler W.D."/>
            <person name="Walker M.A."/>
            <person name="Cantu D."/>
        </authorList>
    </citation>
    <scope>NUCLEOTIDE SEQUENCE [LARGE SCALE GENOMIC DNA]</scope>
    <source>
        <strain evidence="7">c</strain>
    </source>
</reference>
<evidence type="ECO:0000313" key="6">
    <source>
        <dbReference type="EMBL" id="KHJ32473.1"/>
    </source>
</evidence>
<evidence type="ECO:0000259" key="5">
    <source>
        <dbReference type="PROSITE" id="PS50039"/>
    </source>
</evidence>
<evidence type="ECO:0000256" key="1">
    <source>
        <dbReference type="ARBA" id="ARBA00023125"/>
    </source>
</evidence>
<dbReference type="GO" id="GO:0003700">
    <property type="term" value="F:DNA-binding transcription factor activity"/>
    <property type="evidence" value="ECO:0007669"/>
    <property type="project" value="InterPro"/>
</dbReference>
<comment type="subcellular location">
    <subcellularLocation>
        <location evidence="3">Nucleus</location>
    </subcellularLocation>
</comment>
<dbReference type="GO" id="GO:0043565">
    <property type="term" value="F:sequence-specific DNA binding"/>
    <property type="evidence" value="ECO:0007669"/>
    <property type="project" value="InterPro"/>
</dbReference>
<feature type="compositionally biased region" description="Basic residues" evidence="4">
    <location>
        <begin position="649"/>
        <end position="659"/>
    </location>
</feature>
<dbReference type="AlphaFoldDB" id="A0A0B1P2F0"/>
<dbReference type="STRING" id="52586.A0A0B1P2F0"/>
<feature type="region of interest" description="Disordered" evidence="4">
    <location>
        <begin position="220"/>
        <end position="241"/>
    </location>
</feature>
<accession>A0A0B1P2F0</accession>
<dbReference type="SMART" id="SM00339">
    <property type="entry name" value="FH"/>
    <property type="match status" value="1"/>
</dbReference>
<dbReference type="PROSITE" id="PS00658">
    <property type="entry name" value="FORK_HEAD_2"/>
    <property type="match status" value="1"/>
</dbReference>
<dbReference type="PROSITE" id="PS50039">
    <property type="entry name" value="FORK_HEAD_3"/>
    <property type="match status" value="1"/>
</dbReference>
<dbReference type="InterPro" id="IPR008984">
    <property type="entry name" value="SMAD_FHA_dom_sf"/>
</dbReference>
<feature type="region of interest" description="Disordered" evidence="4">
    <location>
        <begin position="886"/>
        <end position="924"/>
    </location>
</feature>
<dbReference type="PRINTS" id="PR00053">
    <property type="entry name" value="FORKHEAD"/>
</dbReference>
<sequence>MAVSSTAVDEVIADSSAAALNYLPIKDTEFTISNEGSTLPFFVNTESKTQNKLPANLQSDYARTLDLVPKPDFDERSIIKPSRKPDAMVNIPEHEDSSLGTKIMHLPPLPSYISSGNYLTNANMDLQTRFTSPLNSLGFFNSSELSQYNLQTVMNLPMATTDNPLIPTACLKNQPLNLEPARVSAYAKLIFEDGYFYMNTYSVILGRDLKAWHAAIRKEKRRQKQIQEGGDKIGDSDTPIRVKHDGHCYSRSIVSESGGMLRAGNDSDNDGRARLRKLRKMNKASEKSKSTDSSSPSLKKVSAVHPNKVKVYEAQNLQSTILPIDEPVPVDPASFRPSPHDCPLVAIHPPATAPITVYKSISREHVKIAFNSRKCYFEAHVIGRNGCFVQDQWYHTNEVVPLKSGDFLQVGGITVQFMLPNLLDPTTVEYENSSDAPAHENSLDVESDQQHSDRQPEISEEESDSSMDQEALLNGDIDHFCHEKEVKLLTDIDRFKIRKKKKKHGTQQKNSIDQDINIVEDQKAKSKITLCLKLDHKRGPGRPPKNGILSKREQKLLQKKDDQIFNEALNKEDIENIRDKAKKKIKIKGLDLETDSKAKEGLIDGKLENPVESLIETSDPYQPLVSLKNKVGRPRKHPLPDNYNEPPREKRKYTKRKPKEPRELKDGEVNECGSGEEKRVKKEKAPSKPPRSPSPVMNEEDYTPEQLAKPQANYVTLIHEALSNAPTQQLGLPDIYRAIYRKYPYFRFKTQTLGWQSSVRHNLSQHHAFRKVEKDGKGWTWGIVDGISIEKEKKRRATPPPQSYLGLQQTPYQNGLSKIAGHFTYRAPMESSHNQLGHFSNYQLPPRINGQVPSVINPSSNFPPSIPLNLAAPFVPTSYHSPYAPRQTSIDTCTQSADQSNEAQNQTSCNNVSSTIKFQPGINSQREEFKLKEEKTPPQDISAGEMAQAIDHSNLSLGHLSRDQSHQAQGSQSKESPFGSNNTYKQSLPTPSNQQTPQNTTSSQGLNHLSTSVTPSNVQLNEDVIRAAEAFKKNLLESLKSKQSQMIVNSAVNRVLGISSPNDISSNPQEEMIVATLRSLLSKIPGYNNEADIKCSTSYKINTQLPDVIHSSHQSSVQNAQSNNKLIDNDGSIVAVARPPFTSQGLNRPSNAVIHRPSMISATPKTAIHSETPCQDHLHLIDNS</sequence>
<feature type="region of interest" description="Disordered" evidence="4">
    <location>
        <begin position="627"/>
        <end position="701"/>
    </location>
</feature>
<gene>
    <name evidence="6" type="ORF">EV44_g0972</name>
</gene>
<dbReference type="SUPFAM" id="SSF49879">
    <property type="entry name" value="SMAD/FHA domain"/>
    <property type="match status" value="1"/>
</dbReference>
<keyword evidence="2 3" id="KW-0539">Nucleus</keyword>
<keyword evidence="1 3" id="KW-0238">DNA-binding</keyword>
<dbReference type="PANTHER" id="PTHR21712:SF29">
    <property type="entry name" value="PRE-RRNA-PROCESSING PROTEIN FHL1"/>
    <property type="match status" value="1"/>
</dbReference>
<dbReference type="InterPro" id="IPR036390">
    <property type="entry name" value="WH_DNA-bd_sf"/>
</dbReference>
<comment type="caution">
    <text evidence="6">The sequence shown here is derived from an EMBL/GenBank/DDBJ whole genome shotgun (WGS) entry which is preliminary data.</text>
</comment>
<feature type="compositionally biased region" description="Low complexity" evidence="4">
    <location>
        <begin position="989"/>
        <end position="1004"/>
    </location>
</feature>
<keyword evidence="7" id="KW-1185">Reference proteome</keyword>
<feature type="compositionally biased region" description="Polar residues" evidence="4">
    <location>
        <begin position="966"/>
        <end position="988"/>
    </location>
</feature>
<dbReference type="CDD" id="cd00059">
    <property type="entry name" value="FH_FOX"/>
    <property type="match status" value="1"/>
</dbReference>
<organism evidence="6 7">
    <name type="scientific">Uncinula necator</name>
    <name type="common">Grape powdery mildew</name>
    <dbReference type="NCBI Taxonomy" id="52586"/>
    <lineage>
        <taxon>Eukaryota</taxon>
        <taxon>Fungi</taxon>
        <taxon>Dikarya</taxon>
        <taxon>Ascomycota</taxon>
        <taxon>Pezizomycotina</taxon>
        <taxon>Leotiomycetes</taxon>
        <taxon>Erysiphales</taxon>
        <taxon>Erysiphaceae</taxon>
        <taxon>Erysiphe</taxon>
    </lineage>
</organism>
<feature type="compositionally biased region" description="Basic and acidic residues" evidence="4">
    <location>
        <begin position="675"/>
        <end position="686"/>
    </location>
</feature>
<dbReference type="InterPro" id="IPR030456">
    <property type="entry name" value="TF_fork_head_CS_2"/>
</dbReference>
<dbReference type="SUPFAM" id="SSF46785">
    <property type="entry name" value="Winged helix' DNA-binding domain"/>
    <property type="match status" value="1"/>
</dbReference>
<evidence type="ECO:0000313" key="7">
    <source>
        <dbReference type="Proteomes" id="UP000030854"/>
    </source>
</evidence>
<feature type="compositionally biased region" description="Basic and acidic residues" evidence="4">
    <location>
        <begin position="229"/>
        <end position="241"/>
    </location>
</feature>
<feature type="compositionally biased region" description="Acidic residues" evidence="4">
    <location>
        <begin position="458"/>
        <end position="467"/>
    </location>
</feature>
<dbReference type="InterPro" id="IPR001766">
    <property type="entry name" value="Fork_head_dom"/>
</dbReference>
<evidence type="ECO:0000256" key="4">
    <source>
        <dbReference type="SAM" id="MobiDB-lite"/>
    </source>
</evidence>
<evidence type="ECO:0000256" key="2">
    <source>
        <dbReference type="ARBA" id="ARBA00023242"/>
    </source>
</evidence>
<proteinExistence type="predicted"/>
<name>A0A0B1P2F0_UNCNE</name>
<feature type="compositionally biased region" description="Low complexity" evidence="4">
    <location>
        <begin position="291"/>
        <end position="301"/>
    </location>
</feature>
<dbReference type="EMBL" id="JNVN01002060">
    <property type="protein sequence ID" value="KHJ32473.1"/>
    <property type="molecule type" value="Genomic_DNA"/>
</dbReference>
<feature type="DNA-binding region" description="Fork-head" evidence="3">
    <location>
        <begin position="709"/>
        <end position="783"/>
    </location>
</feature>
<feature type="region of interest" description="Disordered" evidence="4">
    <location>
        <begin position="960"/>
        <end position="1015"/>
    </location>
</feature>
<dbReference type="InterPro" id="IPR045178">
    <property type="entry name" value="Fhl1/FHA1"/>
</dbReference>
<feature type="region of interest" description="Disordered" evidence="4">
    <location>
        <begin position="280"/>
        <end position="302"/>
    </location>
</feature>
<evidence type="ECO:0000256" key="3">
    <source>
        <dbReference type="PROSITE-ProRule" id="PRU00089"/>
    </source>
</evidence>
<feature type="compositionally biased region" description="Polar residues" evidence="4">
    <location>
        <begin position="1005"/>
        <end position="1015"/>
    </location>
</feature>
<dbReference type="OMA" id="HYKSDKV"/>
<dbReference type="GO" id="GO:0005634">
    <property type="term" value="C:nucleus"/>
    <property type="evidence" value="ECO:0007669"/>
    <property type="project" value="UniProtKB-SubCell"/>
</dbReference>
<feature type="compositionally biased region" description="Basic and acidic residues" evidence="4">
    <location>
        <begin position="437"/>
        <end position="457"/>
    </location>
</feature>
<dbReference type="GO" id="GO:0060962">
    <property type="term" value="P:regulation of ribosomal protein gene transcription by RNA polymerase II"/>
    <property type="evidence" value="ECO:0007669"/>
    <property type="project" value="InterPro"/>
</dbReference>
<dbReference type="Gene3D" id="2.60.200.20">
    <property type="match status" value="1"/>
</dbReference>
<protein>
    <submittedName>
        <fullName evidence="6">Putative forkhead domain protein</fullName>
    </submittedName>
</protein>
<dbReference type="Pfam" id="PF00250">
    <property type="entry name" value="Forkhead"/>
    <property type="match status" value="1"/>
</dbReference>
<feature type="domain" description="Fork-head" evidence="5">
    <location>
        <begin position="709"/>
        <end position="783"/>
    </location>
</feature>
<dbReference type="HOGENOM" id="CLU_272641_0_0_1"/>
<dbReference type="Proteomes" id="UP000030854">
    <property type="component" value="Unassembled WGS sequence"/>
</dbReference>
<dbReference type="Gene3D" id="1.10.10.10">
    <property type="entry name" value="Winged helix-like DNA-binding domain superfamily/Winged helix DNA-binding domain"/>
    <property type="match status" value="1"/>
</dbReference>
<feature type="region of interest" description="Disordered" evidence="4">
    <location>
        <begin position="428"/>
        <end position="468"/>
    </location>
</feature>